<accession>A0A1L9RX47</accession>
<evidence type="ECO:0000256" key="2">
    <source>
        <dbReference type="ARBA" id="ARBA00022723"/>
    </source>
</evidence>
<keyword evidence="4" id="KW-0805">Transcription regulation</keyword>
<dbReference type="GO" id="GO:0001216">
    <property type="term" value="F:DNA-binding transcription activator activity"/>
    <property type="evidence" value="ECO:0007669"/>
    <property type="project" value="UniProtKB-ARBA"/>
</dbReference>
<keyword evidence="5" id="KW-0238">DNA-binding</keyword>
<feature type="compositionally biased region" description="Low complexity" evidence="8">
    <location>
        <begin position="16"/>
        <end position="29"/>
    </location>
</feature>
<dbReference type="PROSITE" id="PS50048">
    <property type="entry name" value="ZN2_CY6_FUNGAL_2"/>
    <property type="match status" value="1"/>
</dbReference>
<dbReference type="AlphaFoldDB" id="A0A1L9RX47"/>
<evidence type="ECO:0000256" key="6">
    <source>
        <dbReference type="ARBA" id="ARBA00023163"/>
    </source>
</evidence>
<name>A0A1L9RX47_ASPWE</name>
<dbReference type="InterPro" id="IPR007219">
    <property type="entry name" value="XnlR_reg_dom"/>
</dbReference>
<evidence type="ECO:0000259" key="9">
    <source>
        <dbReference type="PROSITE" id="PS50048"/>
    </source>
</evidence>
<dbReference type="VEuPathDB" id="FungiDB:ASPWEDRAFT_150697"/>
<feature type="region of interest" description="Disordered" evidence="8">
    <location>
        <begin position="1"/>
        <end position="31"/>
    </location>
</feature>
<dbReference type="CDD" id="cd00067">
    <property type="entry name" value="GAL4"/>
    <property type="match status" value="1"/>
</dbReference>
<dbReference type="STRING" id="1073089.A0A1L9RX47"/>
<dbReference type="GO" id="GO:0006351">
    <property type="term" value="P:DNA-templated transcription"/>
    <property type="evidence" value="ECO:0007669"/>
    <property type="project" value="InterPro"/>
</dbReference>
<dbReference type="Pfam" id="PF04082">
    <property type="entry name" value="Fungal_trans"/>
    <property type="match status" value="1"/>
</dbReference>
<evidence type="ECO:0000256" key="5">
    <source>
        <dbReference type="ARBA" id="ARBA00023125"/>
    </source>
</evidence>
<dbReference type="PANTHER" id="PTHR31845">
    <property type="entry name" value="FINGER DOMAIN PROTEIN, PUTATIVE-RELATED"/>
    <property type="match status" value="1"/>
</dbReference>
<dbReference type="InterPro" id="IPR001138">
    <property type="entry name" value="Zn2Cys6_DnaBD"/>
</dbReference>
<reference evidence="11" key="1">
    <citation type="journal article" date="2017" name="Genome Biol.">
        <title>Comparative genomics reveals high biological diversity and specific adaptations in the industrially and medically important fungal genus Aspergillus.</title>
        <authorList>
            <person name="de Vries R.P."/>
            <person name="Riley R."/>
            <person name="Wiebenga A."/>
            <person name="Aguilar-Osorio G."/>
            <person name="Amillis S."/>
            <person name="Uchima C.A."/>
            <person name="Anderluh G."/>
            <person name="Asadollahi M."/>
            <person name="Askin M."/>
            <person name="Barry K."/>
            <person name="Battaglia E."/>
            <person name="Bayram O."/>
            <person name="Benocci T."/>
            <person name="Braus-Stromeyer S.A."/>
            <person name="Caldana C."/>
            <person name="Canovas D."/>
            <person name="Cerqueira G.C."/>
            <person name="Chen F."/>
            <person name="Chen W."/>
            <person name="Choi C."/>
            <person name="Clum A."/>
            <person name="Dos Santos R.A."/>
            <person name="Damasio A.R."/>
            <person name="Diallinas G."/>
            <person name="Emri T."/>
            <person name="Fekete E."/>
            <person name="Flipphi M."/>
            <person name="Freyberg S."/>
            <person name="Gallo A."/>
            <person name="Gournas C."/>
            <person name="Habgood R."/>
            <person name="Hainaut M."/>
            <person name="Harispe M.L."/>
            <person name="Henrissat B."/>
            <person name="Hilden K.S."/>
            <person name="Hope R."/>
            <person name="Hossain A."/>
            <person name="Karabika E."/>
            <person name="Karaffa L."/>
            <person name="Karanyi Z."/>
            <person name="Krasevec N."/>
            <person name="Kuo A."/>
            <person name="Kusch H."/>
            <person name="LaButti K."/>
            <person name="Lagendijk E.L."/>
            <person name="Lapidus A."/>
            <person name="Levasseur A."/>
            <person name="Lindquist E."/>
            <person name="Lipzen A."/>
            <person name="Logrieco A.F."/>
            <person name="MacCabe A."/>
            <person name="Maekelae M.R."/>
            <person name="Malavazi I."/>
            <person name="Melin P."/>
            <person name="Meyer V."/>
            <person name="Mielnichuk N."/>
            <person name="Miskei M."/>
            <person name="Molnar A.P."/>
            <person name="Mule G."/>
            <person name="Ngan C.Y."/>
            <person name="Orejas M."/>
            <person name="Orosz E."/>
            <person name="Ouedraogo J.P."/>
            <person name="Overkamp K.M."/>
            <person name="Park H.-S."/>
            <person name="Perrone G."/>
            <person name="Piumi F."/>
            <person name="Punt P.J."/>
            <person name="Ram A.F."/>
            <person name="Ramon A."/>
            <person name="Rauscher S."/>
            <person name="Record E."/>
            <person name="Riano-Pachon D.M."/>
            <person name="Robert V."/>
            <person name="Roehrig J."/>
            <person name="Ruller R."/>
            <person name="Salamov A."/>
            <person name="Salih N.S."/>
            <person name="Samson R.A."/>
            <person name="Sandor E."/>
            <person name="Sanguinetti M."/>
            <person name="Schuetze T."/>
            <person name="Sepcic K."/>
            <person name="Shelest E."/>
            <person name="Sherlock G."/>
            <person name="Sophianopoulou V."/>
            <person name="Squina F.M."/>
            <person name="Sun H."/>
            <person name="Susca A."/>
            <person name="Todd R.B."/>
            <person name="Tsang A."/>
            <person name="Unkles S.E."/>
            <person name="van de Wiele N."/>
            <person name="van Rossen-Uffink D."/>
            <person name="Oliveira J.V."/>
            <person name="Vesth T.C."/>
            <person name="Visser J."/>
            <person name="Yu J.-H."/>
            <person name="Zhou M."/>
            <person name="Andersen M.R."/>
            <person name="Archer D.B."/>
            <person name="Baker S.E."/>
            <person name="Benoit I."/>
            <person name="Brakhage A.A."/>
            <person name="Braus G.H."/>
            <person name="Fischer R."/>
            <person name="Frisvad J.C."/>
            <person name="Goldman G.H."/>
            <person name="Houbraken J."/>
            <person name="Oakley B."/>
            <person name="Pocsi I."/>
            <person name="Scazzocchio C."/>
            <person name="Seiboth B."/>
            <person name="vanKuyk P.A."/>
            <person name="Wortman J."/>
            <person name="Dyer P.S."/>
            <person name="Grigoriev I.V."/>
        </authorList>
    </citation>
    <scope>NUCLEOTIDE SEQUENCE [LARGE SCALE GENOMIC DNA]</scope>
    <source>
        <strain evidence="11">DTO 134E9</strain>
    </source>
</reference>
<sequence length="753" mass="84108">MSAPPTSTPADGAGFQQSSLPAQPPSQQLNRSCESCRGLKVRCLPDPAAPHQCQRCAKARRPCVFVAPQRRRPRKRTDSRVAQLEKEMRVMRSLLKDRLRPDASSPESSKSEREDSQDLDAGMEPVENPLSIPEAPSSTVSSSARHIDTSPGIPASGPNLDRAGSLPDPSYFSPGPSTMSRTDDVIDQGLIGMEFADELVEIFIHDLAPFFPVVVLHPRTTAVNLRRSRPVLFLSIIAAAAIAVDSAVAAELNREMVRLYADRFFVQGDKSLELTQALLIMIIFYYPPDSPLKLQVYQYTHIAATMALEIGLASKRKVSKKPTGNDDDNGPFDEHMAEQARAILGCYHLASVVAIKTRRPNMLMFNDWMRECVKHLERSPIPVDRHMAAWFELQKITDEAMASFGLDDTSSTAPLTESRVQAVLRWFDNRMQSWKNNIPTEMFNVPLTLDYHHTNLSIYELAVGEGYRDPDAITKQHYTLPSLEEDSNDQPPDSPLSAIRVDITMKWLNAAHEMLDFFLSCDTDTMRKMSNLIYTRVGVAFMSLLKIYFSVRTGLMGDFIMPQDVNVEVYLDGLTRRLREAGDGLKYRIPSRWYYVFAVKGRNWYEKFEKRQSEKEAGMVPPMESSSSTTQSSTPGPFQPQFGSVDQSQMGSYNMGLGISQTPAFSHMGSSYSVPTGMNTQWSSDQGNHLLGLNQFAGYTPSPTVPSHFVYEAPQKYPDERQPGNFYPAGTGLELDGWLPEGGLYGAPRLPEF</sequence>
<dbReference type="PANTHER" id="PTHR31845:SF39">
    <property type="entry name" value="TRANSCRIPTION FACTOR PBCR-RELATED"/>
    <property type="match status" value="1"/>
</dbReference>
<protein>
    <recommendedName>
        <fullName evidence="9">Zn(2)-C6 fungal-type domain-containing protein</fullName>
    </recommendedName>
</protein>
<evidence type="ECO:0000313" key="11">
    <source>
        <dbReference type="Proteomes" id="UP000184383"/>
    </source>
</evidence>
<keyword evidence="6" id="KW-0804">Transcription</keyword>
<feature type="region of interest" description="Disordered" evidence="8">
    <location>
        <begin position="92"/>
        <end position="179"/>
    </location>
</feature>
<dbReference type="OrthoDB" id="3365636at2759"/>
<evidence type="ECO:0000256" key="7">
    <source>
        <dbReference type="ARBA" id="ARBA00023242"/>
    </source>
</evidence>
<keyword evidence="11" id="KW-1185">Reference proteome</keyword>
<dbReference type="GeneID" id="63745432"/>
<evidence type="ECO:0000313" key="10">
    <source>
        <dbReference type="EMBL" id="OJJ39502.1"/>
    </source>
</evidence>
<keyword evidence="3" id="KW-0862">Zinc</keyword>
<gene>
    <name evidence="10" type="ORF">ASPWEDRAFT_150697</name>
</gene>
<dbReference type="GO" id="GO:0005634">
    <property type="term" value="C:nucleus"/>
    <property type="evidence" value="ECO:0007669"/>
    <property type="project" value="UniProtKB-SubCell"/>
</dbReference>
<feature type="domain" description="Zn(2)-C6 fungal-type" evidence="9">
    <location>
        <begin position="32"/>
        <end position="65"/>
    </location>
</feature>
<dbReference type="GO" id="GO:0008270">
    <property type="term" value="F:zinc ion binding"/>
    <property type="evidence" value="ECO:0007669"/>
    <property type="project" value="InterPro"/>
</dbReference>
<dbReference type="FunFam" id="4.10.240.10:FF:000003">
    <property type="entry name" value="C6 transcription factor (Leu3)"/>
    <property type="match status" value="1"/>
</dbReference>
<evidence type="ECO:0000256" key="8">
    <source>
        <dbReference type="SAM" id="MobiDB-lite"/>
    </source>
</evidence>
<dbReference type="PROSITE" id="PS00463">
    <property type="entry name" value="ZN2_CY6_FUNGAL_1"/>
    <property type="match status" value="1"/>
</dbReference>
<feature type="region of interest" description="Disordered" evidence="8">
    <location>
        <begin position="67"/>
        <end position="86"/>
    </location>
</feature>
<organism evidence="10 11">
    <name type="scientific">Aspergillus wentii DTO 134E9</name>
    <dbReference type="NCBI Taxonomy" id="1073089"/>
    <lineage>
        <taxon>Eukaryota</taxon>
        <taxon>Fungi</taxon>
        <taxon>Dikarya</taxon>
        <taxon>Ascomycota</taxon>
        <taxon>Pezizomycotina</taxon>
        <taxon>Eurotiomycetes</taxon>
        <taxon>Eurotiomycetidae</taxon>
        <taxon>Eurotiales</taxon>
        <taxon>Aspergillaceae</taxon>
        <taxon>Aspergillus</taxon>
        <taxon>Aspergillus subgen. Cremei</taxon>
    </lineage>
</organism>
<dbReference type="GO" id="GO:0000976">
    <property type="term" value="F:transcription cis-regulatory region binding"/>
    <property type="evidence" value="ECO:0007669"/>
    <property type="project" value="TreeGrafter"/>
</dbReference>
<keyword evidence="2" id="KW-0479">Metal-binding</keyword>
<evidence type="ECO:0000256" key="1">
    <source>
        <dbReference type="ARBA" id="ARBA00004123"/>
    </source>
</evidence>
<dbReference type="SUPFAM" id="SSF57701">
    <property type="entry name" value="Zn2/Cys6 DNA-binding domain"/>
    <property type="match status" value="1"/>
</dbReference>
<feature type="compositionally biased region" description="Basic and acidic residues" evidence="8">
    <location>
        <begin position="76"/>
        <end position="86"/>
    </location>
</feature>
<dbReference type="InterPro" id="IPR036864">
    <property type="entry name" value="Zn2-C6_fun-type_DNA-bd_sf"/>
</dbReference>
<evidence type="ECO:0000256" key="4">
    <source>
        <dbReference type="ARBA" id="ARBA00023015"/>
    </source>
</evidence>
<dbReference type="Proteomes" id="UP000184383">
    <property type="component" value="Unassembled WGS sequence"/>
</dbReference>
<dbReference type="SMART" id="SM00066">
    <property type="entry name" value="GAL4"/>
    <property type="match status" value="1"/>
</dbReference>
<dbReference type="CDD" id="cd12148">
    <property type="entry name" value="fungal_TF_MHR"/>
    <property type="match status" value="1"/>
</dbReference>
<comment type="subcellular location">
    <subcellularLocation>
        <location evidence="1">Nucleus</location>
    </subcellularLocation>
</comment>
<feature type="compositionally biased region" description="Low complexity" evidence="8">
    <location>
        <begin position="625"/>
        <end position="642"/>
    </location>
</feature>
<evidence type="ECO:0000256" key="3">
    <source>
        <dbReference type="ARBA" id="ARBA00022833"/>
    </source>
</evidence>
<dbReference type="InterPro" id="IPR051089">
    <property type="entry name" value="prtT"/>
</dbReference>
<dbReference type="EMBL" id="KV878210">
    <property type="protein sequence ID" value="OJJ39502.1"/>
    <property type="molecule type" value="Genomic_DNA"/>
</dbReference>
<feature type="region of interest" description="Disordered" evidence="8">
    <location>
        <begin position="615"/>
        <end position="645"/>
    </location>
</feature>
<dbReference type="RefSeq" id="XP_040693178.1">
    <property type="nucleotide sequence ID" value="XM_040829584.1"/>
</dbReference>
<proteinExistence type="predicted"/>
<feature type="compositionally biased region" description="Basic and acidic residues" evidence="8">
    <location>
        <begin position="92"/>
        <end position="101"/>
    </location>
</feature>
<keyword evidence="7" id="KW-0539">Nucleus</keyword>
<dbReference type="GO" id="GO:0000981">
    <property type="term" value="F:DNA-binding transcription factor activity, RNA polymerase II-specific"/>
    <property type="evidence" value="ECO:0007669"/>
    <property type="project" value="InterPro"/>
</dbReference>
<dbReference type="Gene3D" id="4.10.240.10">
    <property type="entry name" value="Zn(2)-C6 fungal-type DNA-binding domain"/>
    <property type="match status" value="1"/>
</dbReference>